<feature type="transmembrane region" description="Helical" evidence="1">
    <location>
        <begin position="126"/>
        <end position="150"/>
    </location>
</feature>
<dbReference type="HOGENOM" id="CLU_077429_0_0_6"/>
<dbReference type="RefSeq" id="WP_006746319.1">
    <property type="nucleotide sequence ID" value="NZ_CP007029.1"/>
</dbReference>
<dbReference type="Pfam" id="PF04976">
    <property type="entry name" value="DmsC"/>
    <property type="match status" value="1"/>
</dbReference>
<reference evidence="2 3" key="1">
    <citation type="submission" date="2013-12" db="EMBL/GenBank/DDBJ databases">
        <authorList>
            <consortium name="DOE Joint Genome Institute"/>
            <person name="Muyzer G."/>
            <person name="Huntemann M."/>
            <person name="Han J."/>
            <person name="Chen A."/>
            <person name="Kyrpides N."/>
            <person name="Mavromatis K."/>
            <person name="Markowitz V."/>
            <person name="Palaniappan K."/>
            <person name="Ivanova N."/>
            <person name="Schaumberg A."/>
            <person name="Pati A."/>
            <person name="Liolios K."/>
            <person name="Nordberg H.P."/>
            <person name="Cantor M.N."/>
            <person name="Hua S.X."/>
            <person name="Woyke T."/>
        </authorList>
    </citation>
    <scope>NUCLEOTIDE SEQUENCE [LARGE SCALE GENOMIC DNA]</scope>
    <source>
        <strain evidence="2 3">ARh 1</strain>
    </source>
</reference>
<sequence length="327" mass="35570">MHPAFSVIFLTTLIGAGQGLFLALFTVESYGLLELVPSQGPEFYAHGSLLALALLLLGLFASFFHLGRPERAWRTATKWRTSWLSREVIVLPAFMAVVFLYGLAHWTGFNPSLGTLPGGYNVLATVLLGALGALLAFALFLSTAMIYAAVKFLQEWHSPLTVVNYTLLGGASGFTLAAAYAAWAQTDLVSFLAGWAIILTLLALVSRTASLIRNARIKPISSLQTAIGVKHPHIVQKSQGFMGGSFNTREFFHHRSAGFVRAMKWAFLIGVFAIPVLLLALATLMTVDATPVLAAAFAVQYLGLLAERWFFFAQANHPQNLYYQSVA</sequence>
<organism evidence="2 3">
    <name type="scientific">Thioalkalivibrio paradoxus ARh 1</name>
    <dbReference type="NCBI Taxonomy" id="713585"/>
    <lineage>
        <taxon>Bacteria</taxon>
        <taxon>Pseudomonadati</taxon>
        <taxon>Pseudomonadota</taxon>
        <taxon>Gammaproteobacteria</taxon>
        <taxon>Chromatiales</taxon>
        <taxon>Ectothiorhodospiraceae</taxon>
        <taxon>Thioalkalivibrio</taxon>
    </lineage>
</organism>
<feature type="transmembrane region" description="Helical" evidence="1">
    <location>
        <begin position="162"/>
        <end position="182"/>
    </location>
</feature>
<dbReference type="EMBL" id="CP007029">
    <property type="protein sequence ID" value="AHE97148.1"/>
    <property type="molecule type" value="Genomic_DNA"/>
</dbReference>
<accession>W0DJH7</accession>
<dbReference type="KEGG" id="tti:THITH_01370"/>
<dbReference type="GO" id="GO:0005886">
    <property type="term" value="C:plasma membrane"/>
    <property type="evidence" value="ECO:0007669"/>
    <property type="project" value="TreeGrafter"/>
</dbReference>
<dbReference type="OrthoDB" id="5520897at2"/>
<dbReference type="GO" id="GO:0019645">
    <property type="term" value="P:anaerobic electron transport chain"/>
    <property type="evidence" value="ECO:0007669"/>
    <property type="project" value="InterPro"/>
</dbReference>
<keyword evidence="1" id="KW-0472">Membrane</keyword>
<proteinExistence type="predicted"/>
<evidence type="ECO:0000313" key="2">
    <source>
        <dbReference type="EMBL" id="AHE97148.1"/>
    </source>
</evidence>
<keyword evidence="1" id="KW-0812">Transmembrane</keyword>
<keyword evidence="3" id="KW-1185">Reference proteome</keyword>
<dbReference type="PANTHER" id="PTHR38095">
    <property type="entry name" value="ANAEROBIC DIMETHYL SULFOXIDE REDUCTASE CHAIN YNFH"/>
    <property type="match status" value="1"/>
</dbReference>
<evidence type="ECO:0000256" key="1">
    <source>
        <dbReference type="SAM" id="Phobius"/>
    </source>
</evidence>
<feature type="transmembrane region" description="Helical" evidence="1">
    <location>
        <begin position="88"/>
        <end position="106"/>
    </location>
</feature>
<dbReference type="AlphaFoldDB" id="W0DJH7"/>
<dbReference type="PANTHER" id="PTHR38095:SF1">
    <property type="entry name" value="ANAEROBIC DIMETHYL SULFOXIDE REDUCTASE CHAIN YNFH"/>
    <property type="match status" value="1"/>
</dbReference>
<keyword evidence="1" id="KW-1133">Transmembrane helix</keyword>
<dbReference type="STRING" id="713585.THITH_01370"/>
<feature type="transmembrane region" description="Helical" evidence="1">
    <location>
        <begin position="188"/>
        <end position="206"/>
    </location>
</feature>
<dbReference type="InterPro" id="IPR007059">
    <property type="entry name" value="DmsC"/>
</dbReference>
<name>W0DJH7_9GAMM</name>
<protein>
    <submittedName>
        <fullName evidence="2">DMSO reductase</fullName>
    </submittedName>
</protein>
<dbReference type="GO" id="GO:0009389">
    <property type="term" value="F:dimethyl sulfoxide reductase activity"/>
    <property type="evidence" value="ECO:0007669"/>
    <property type="project" value="TreeGrafter"/>
</dbReference>
<feature type="transmembrane region" description="Helical" evidence="1">
    <location>
        <begin position="265"/>
        <end position="286"/>
    </location>
</feature>
<dbReference type="GO" id="GO:0009390">
    <property type="term" value="C:dimethyl sulfoxide reductase complex"/>
    <property type="evidence" value="ECO:0007669"/>
    <property type="project" value="TreeGrafter"/>
</dbReference>
<evidence type="ECO:0000313" key="3">
    <source>
        <dbReference type="Proteomes" id="UP000005289"/>
    </source>
</evidence>
<dbReference type="Proteomes" id="UP000005289">
    <property type="component" value="Chromosome"/>
</dbReference>
<feature type="transmembrane region" description="Helical" evidence="1">
    <location>
        <begin position="43"/>
        <end position="67"/>
    </location>
</feature>
<gene>
    <name evidence="2" type="ORF">THITH_01370</name>
</gene>
<feature type="transmembrane region" description="Helical" evidence="1">
    <location>
        <begin position="292"/>
        <end position="311"/>
    </location>
</feature>